<comment type="caution">
    <text evidence="1">The sequence shown here is derived from an EMBL/GenBank/DDBJ whole genome shotgun (WGS) entry which is preliminary data.</text>
</comment>
<gene>
    <name evidence="1" type="ORF">C8A01DRAFT_39953</name>
</gene>
<dbReference type="AlphaFoldDB" id="A0AAN6SMY0"/>
<dbReference type="EMBL" id="MU854521">
    <property type="protein sequence ID" value="KAK4033584.1"/>
    <property type="molecule type" value="Genomic_DNA"/>
</dbReference>
<accession>A0AAN6SMY0</accession>
<dbReference type="Proteomes" id="UP001303115">
    <property type="component" value="Unassembled WGS sequence"/>
</dbReference>
<reference evidence="2" key="1">
    <citation type="journal article" date="2023" name="Mol. Phylogenet. Evol.">
        <title>Genome-scale phylogeny and comparative genomics of the fungal order Sordariales.</title>
        <authorList>
            <person name="Hensen N."/>
            <person name="Bonometti L."/>
            <person name="Westerberg I."/>
            <person name="Brannstrom I.O."/>
            <person name="Guillou S."/>
            <person name="Cros-Aarteil S."/>
            <person name="Calhoun S."/>
            <person name="Haridas S."/>
            <person name="Kuo A."/>
            <person name="Mondo S."/>
            <person name="Pangilinan J."/>
            <person name="Riley R."/>
            <person name="LaButti K."/>
            <person name="Andreopoulos B."/>
            <person name="Lipzen A."/>
            <person name="Chen C."/>
            <person name="Yan M."/>
            <person name="Daum C."/>
            <person name="Ng V."/>
            <person name="Clum A."/>
            <person name="Steindorff A."/>
            <person name="Ohm R.A."/>
            <person name="Martin F."/>
            <person name="Silar P."/>
            <person name="Natvig D.O."/>
            <person name="Lalanne C."/>
            <person name="Gautier V."/>
            <person name="Ament-Velasquez S.L."/>
            <person name="Kruys A."/>
            <person name="Hutchinson M.I."/>
            <person name="Powell A.J."/>
            <person name="Barry K."/>
            <person name="Miller A.N."/>
            <person name="Grigoriev I.V."/>
            <person name="Debuchy R."/>
            <person name="Gladieux P."/>
            <person name="Hiltunen Thoren M."/>
            <person name="Johannesson H."/>
        </authorList>
    </citation>
    <scope>NUCLEOTIDE SEQUENCE [LARGE SCALE GENOMIC DNA]</scope>
    <source>
        <strain evidence="2">CBS 284.82</strain>
    </source>
</reference>
<evidence type="ECO:0000313" key="2">
    <source>
        <dbReference type="Proteomes" id="UP001303115"/>
    </source>
</evidence>
<sequence length="126" mass="14570">MRLAVAEVGDDDTPEAYTDTITVAEGDTIDTAYVDLLQPLKQLTAEPNAGLARFYADLPYPWQWTDESMMGRRGENGQAWLQHRKRAVKRSAERRVLGDDRYEKQYANGKEEPEQSLWQHVFYHHS</sequence>
<protein>
    <submittedName>
        <fullName evidence="1">Uncharacterized protein</fullName>
    </submittedName>
</protein>
<organism evidence="1 2">
    <name type="scientific">Parachaetomium inaequale</name>
    <dbReference type="NCBI Taxonomy" id="2588326"/>
    <lineage>
        <taxon>Eukaryota</taxon>
        <taxon>Fungi</taxon>
        <taxon>Dikarya</taxon>
        <taxon>Ascomycota</taxon>
        <taxon>Pezizomycotina</taxon>
        <taxon>Sordariomycetes</taxon>
        <taxon>Sordariomycetidae</taxon>
        <taxon>Sordariales</taxon>
        <taxon>Chaetomiaceae</taxon>
        <taxon>Parachaetomium</taxon>
    </lineage>
</organism>
<evidence type="ECO:0000313" key="1">
    <source>
        <dbReference type="EMBL" id="KAK4033584.1"/>
    </source>
</evidence>
<name>A0AAN6SMY0_9PEZI</name>
<keyword evidence="2" id="KW-1185">Reference proteome</keyword>
<proteinExistence type="predicted"/>